<dbReference type="Proteomes" id="UP001108029">
    <property type="component" value="Unassembled WGS sequence"/>
</dbReference>
<organism evidence="1 2">
    <name type="scientific">Streptomyces guryensis</name>
    <dbReference type="NCBI Taxonomy" id="2886947"/>
    <lineage>
        <taxon>Bacteria</taxon>
        <taxon>Bacillati</taxon>
        <taxon>Actinomycetota</taxon>
        <taxon>Actinomycetes</taxon>
        <taxon>Kitasatosporales</taxon>
        <taxon>Streptomycetaceae</taxon>
        <taxon>Streptomyces</taxon>
    </lineage>
</organism>
<dbReference type="AlphaFoldDB" id="A0A9Q3VMF1"/>
<dbReference type="InterPro" id="IPR058532">
    <property type="entry name" value="YjbR/MT2646/Rv2570-like"/>
</dbReference>
<dbReference type="InterPro" id="IPR038056">
    <property type="entry name" value="YjbR-like_sf"/>
</dbReference>
<accession>A0A9Q3VMF1</accession>
<gene>
    <name evidence="1" type="ORF">LJ657_08350</name>
</gene>
<dbReference type="Gene3D" id="3.90.1150.30">
    <property type="match status" value="1"/>
</dbReference>
<dbReference type="GO" id="GO:0003677">
    <property type="term" value="F:DNA binding"/>
    <property type="evidence" value="ECO:0007669"/>
    <property type="project" value="UniProtKB-KW"/>
</dbReference>
<evidence type="ECO:0000313" key="2">
    <source>
        <dbReference type="Proteomes" id="UP001108029"/>
    </source>
</evidence>
<dbReference type="RefSeq" id="WP_232647751.1">
    <property type="nucleotide sequence ID" value="NZ_JAJSBI010000003.1"/>
</dbReference>
<dbReference type="Pfam" id="PF04237">
    <property type="entry name" value="YjbR"/>
    <property type="match status" value="1"/>
</dbReference>
<keyword evidence="2" id="KW-1185">Reference proteome</keyword>
<dbReference type="InterPro" id="IPR007351">
    <property type="entry name" value="YjbR"/>
</dbReference>
<dbReference type="EMBL" id="JAJSBI010000003">
    <property type="protein sequence ID" value="MCD9873681.1"/>
    <property type="molecule type" value="Genomic_DNA"/>
</dbReference>
<protein>
    <submittedName>
        <fullName evidence="1">MmcQ/YjbR family DNA-binding protein</fullName>
    </submittedName>
</protein>
<proteinExistence type="predicted"/>
<evidence type="ECO:0000313" key="1">
    <source>
        <dbReference type="EMBL" id="MCD9873681.1"/>
    </source>
</evidence>
<sequence length="148" mass="16694">MNGSALHKTAADCAEELPGARLEHPFGPDWEVYKVRGKVFMLMTEVPGRPVVILKADPGDAHALREQYSHITPGYHMNKRHWITLESGEGIDRTLVEELVTDSYLLVVAHLPRAERPVDPRTYGTGTRADSYDLVAERLPRRERPVAR</sequence>
<reference evidence="1" key="1">
    <citation type="submission" date="2021-12" db="EMBL/GenBank/DDBJ databases">
        <authorList>
            <person name="Lee J.-H."/>
            <person name="Kim S.-B."/>
        </authorList>
    </citation>
    <scope>NUCLEOTIDE SEQUENCE</scope>
    <source>
        <strain evidence="1">NR30</strain>
    </source>
</reference>
<dbReference type="PANTHER" id="PTHR35145:SF1">
    <property type="entry name" value="CYTOPLASMIC PROTEIN"/>
    <property type="match status" value="1"/>
</dbReference>
<dbReference type="SUPFAM" id="SSF142906">
    <property type="entry name" value="YjbR-like"/>
    <property type="match status" value="1"/>
</dbReference>
<name>A0A9Q3VMF1_9ACTN</name>
<dbReference type="PANTHER" id="PTHR35145">
    <property type="entry name" value="CYTOPLASMIC PROTEIN-RELATED"/>
    <property type="match status" value="1"/>
</dbReference>
<keyword evidence="1" id="KW-0238">DNA-binding</keyword>
<comment type="caution">
    <text evidence="1">The sequence shown here is derived from an EMBL/GenBank/DDBJ whole genome shotgun (WGS) entry which is preliminary data.</text>
</comment>